<dbReference type="AlphaFoldDB" id="A0AAW0PVQ5"/>
<evidence type="ECO:0000313" key="6">
    <source>
        <dbReference type="EMBL" id="KAK7926309.1"/>
    </source>
</evidence>
<gene>
    <name evidence="6" type="ORF">WMY93_008619</name>
</gene>
<evidence type="ECO:0000256" key="2">
    <source>
        <dbReference type="ARBA" id="ARBA00007354"/>
    </source>
</evidence>
<name>A0AAW0PVQ5_9GOBI</name>
<dbReference type="GO" id="GO:0032783">
    <property type="term" value="C:super elongation complex"/>
    <property type="evidence" value="ECO:0007669"/>
    <property type="project" value="TreeGrafter"/>
</dbReference>
<comment type="caution">
    <text evidence="6">The sequence shown here is derived from an EMBL/GenBank/DDBJ whole genome shotgun (WGS) entry which is preliminary data.</text>
</comment>
<organism evidence="6 7">
    <name type="scientific">Mugilogobius chulae</name>
    <name type="common">yellowstripe goby</name>
    <dbReference type="NCBI Taxonomy" id="88201"/>
    <lineage>
        <taxon>Eukaryota</taxon>
        <taxon>Metazoa</taxon>
        <taxon>Chordata</taxon>
        <taxon>Craniata</taxon>
        <taxon>Vertebrata</taxon>
        <taxon>Euteleostomi</taxon>
        <taxon>Actinopterygii</taxon>
        <taxon>Neopterygii</taxon>
        <taxon>Teleostei</taxon>
        <taxon>Neoteleostei</taxon>
        <taxon>Acanthomorphata</taxon>
        <taxon>Gobiaria</taxon>
        <taxon>Gobiiformes</taxon>
        <taxon>Gobioidei</taxon>
        <taxon>Gobiidae</taxon>
        <taxon>Gobionellinae</taxon>
        <taxon>Mugilogobius</taxon>
    </lineage>
</organism>
<comment type="similarity">
    <text evidence="2">Belongs to the AF4 family.</text>
</comment>
<dbReference type="InterPro" id="IPR043640">
    <property type="entry name" value="AF4/FMR2_CHD"/>
</dbReference>
<keyword evidence="7" id="KW-1185">Reference proteome</keyword>
<reference evidence="7" key="1">
    <citation type="submission" date="2024-04" db="EMBL/GenBank/DDBJ databases">
        <title>Salinicola lusitanus LLJ914,a marine bacterium isolated from the Okinawa Trough.</title>
        <authorList>
            <person name="Li J."/>
        </authorList>
    </citation>
    <scope>NUCLEOTIDE SEQUENCE [LARGE SCALE GENOMIC DNA]</scope>
</reference>
<dbReference type="PANTHER" id="PTHR10528">
    <property type="entry name" value="AF4/FMR2 FAMILY MEMBER"/>
    <property type="match status" value="1"/>
</dbReference>
<accession>A0AAW0PVQ5</accession>
<evidence type="ECO:0000256" key="3">
    <source>
        <dbReference type="ARBA" id="ARBA00022553"/>
    </source>
</evidence>
<dbReference type="Proteomes" id="UP001460270">
    <property type="component" value="Unassembled WGS sequence"/>
</dbReference>
<dbReference type="Pfam" id="PF18876">
    <property type="entry name" value="AFF4_CHD"/>
    <property type="match status" value="1"/>
</dbReference>
<sequence>MSVPFVPPVVQTEKDSALKYSKTLTEHLKKPCINLISRPLTVKRACPPPSPPNSPRQHGQRLLVSQQQQQWQLLRHHSQRIHQMAASYVQVTSNFLYATEVWDQAEQLSKEQKDFFFELDKVMGPLIFNTSSMTELVRYTRQGLHWLRLDAKLIP</sequence>
<dbReference type="GO" id="GO:0010468">
    <property type="term" value="P:regulation of gene expression"/>
    <property type="evidence" value="ECO:0007669"/>
    <property type="project" value="InterPro"/>
</dbReference>
<dbReference type="InterPro" id="IPR007797">
    <property type="entry name" value="AF4/FMR2"/>
</dbReference>
<keyword evidence="4" id="KW-0539">Nucleus</keyword>
<protein>
    <recommendedName>
        <fullName evidence="5">AF4/FMR2 C-terminal homology domain-containing protein</fullName>
    </recommendedName>
</protein>
<feature type="domain" description="AF4/FMR2 C-terminal homology" evidence="5">
    <location>
        <begin position="11"/>
        <end position="153"/>
    </location>
</feature>
<evidence type="ECO:0000256" key="1">
    <source>
        <dbReference type="ARBA" id="ARBA00004123"/>
    </source>
</evidence>
<dbReference type="PANTHER" id="PTHR10528:SF15">
    <property type="entry name" value="AF4_FMR2 FAMILY MEMBER 4"/>
    <property type="match status" value="1"/>
</dbReference>
<evidence type="ECO:0000313" key="7">
    <source>
        <dbReference type="Proteomes" id="UP001460270"/>
    </source>
</evidence>
<evidence type="ECO:0000256" key="4">
    <source>
        <dbReference type="ARBA" id="ARBA00023242"/>
    </source>
</evidence>
<keyword evidence="3" id="KW-0597">Phosphoprotein</keyword>
<dbReference type="EMBL" id="JBBPFD010000005">
    <property type="protein sequence ID" value="KAK7926309.1"/>
    <property type="molecule type" value="Genomic_DNA"/>
</dbReference>
<proteinExistence type="inferred from homology"/>
<comment type="subcellular location">
    <subcellularLocation>
        <location evidence="1">Nucleus</location>
    </subcellularLocation>
</comment>
<evidence type="ECO:0000259" key="5">
    <source>
        <dbReference type="Pfam" id="PF18876"/>
    </source>
</evidence>